<sequence>MTLSAKEITAHYSSSLQALREIAWSYYYQGQLNNAMNLFKQGSQLLGFPEIAVSDQTAFLLKYAEFLIANYFLTNQDEELTRATTLQAQAMALSSQDQQGRPQHSI</sequence>
<accession>A0A402ATN5</accession>
<proteinExistence type="predicted"/>
<keyword evidence="2" id="KW-1185">Reference proteome</keyword>
<comment type="caution">
    <text evidence="1">The sequence shown here is derived from an EMBL/GenBank/DDBJ whole genome shotgun (WGS) entry which is preliminary data.</text>
</comment>
<dbReference type="AlphaFoldDB" id="A0A402ATN5"/>
<reference evidence="2" key="1">
    <citation type="submission" date="2018-12" db="EMBL/GenBank/DDBJ databases">
        <title>Tengunoibacter tsumagoiensis gen. nov., sp. nov., Dictyobacter kobayashii sp. nov., D. alpinus sp. nov., and D. joshuensis sp. nov. and description of Dictyobacteraceae fam. nov. within the order Ktedonobacterales isolated from Tengu-no-mugimeshi.</title>
        <authorList>
            <person name="Wang C.M."/>
            <person name="Zheng Y."/>
            <person name="Sakai Y."/>
            <person name="Toyoda A."/>
            <person name="Minakuchi Y."/>
            <person name="Abe K."/>
            <person name="Yokota A."/>
            <person name="Yabe S."/>
        </authorList>
    </citation>
    <scope>NUCLEOTIDE SEQUENCE [LARGE SCALE GENOMIC DNA]</scope>
    <source>
        <strain evidence="2">Uno11</strain>
    </source>
</reference>
<dbReference type="Proteomes" id="UP000287188">
    <property type="component" value="Unassembled WGS sequence"/>
</dbReference>
<protein>
    <recommendedName>
        <fullName evidence="3">MalT-like TPR region domain-containing protein</fullName>
    </recommendedName>
</protein>
<gene>
    <name evidence="1" type="ORF">KDK_62570</name>
</gene>
<dbReference type="EMBL" id="BIFS01000002">
    <property type="protein sequence ID" value="GCE22457.1"/>
    <property type="molecule type" value="Genomic_DNA"/>
</dbReference>
<name>A0A402ATN5_9CHLR</name>
<dbReference type="RefSeq" id="WP_126555300.1">
    <property type="nucleotide sequence ID" value="NZ_BIFS01000002.1"/>
</dbReference>
<evidence type="ECO:0008006" key="3">
    <source>
        <dbReference type="Google" id="ProtNLM"/>
    </source>
</evidence>
<organism evidence="1 2">
    <name type="scientific">Dictyobacter kobayashii</name>
    <dbReference type="NCBI Taxonomy" id="2014872"/>
    <lineage>
        <taxon>Bacteria</taxon>
        <taxon>Bacillati</taxon>
        <taxon>Chloroflexota</taxon>
        <taxon>Ktedonobacteria</taxon>
        <taxon>Ktedonobacterales</taxon>
        <taxon>Dictyobacteraceae</taxon>
        <taxon>Dictyobacter</taxon>
    </lineage>
</organism>
<evidence type="ECO:0000313" key="2">
    <source>
        <dbReference type="Proteomes" id="UP000287188"/>
    </source>
</evidence>
<evidence type="ECO:0000313" key="1">
    <source>
        <dbReference type="EMBL" id="GCE22457.1"/>
    </source>
</evidence>